<feature type="domain" description="Endonuclease/exonuclease/phosphatase" evidence="1">
    <location>
        <begin position="25"/>
        <end position="244"/>
    </location>
</feature>
<keyword evidence="2" id="KW-0269">Exonuclease</keyword>
<accession>A0A1I1KMP0</accession>
<name>A0A1I1KMP0_9RHOB</name>
<keyword evidence="2" id="KW-0255">Endonuclease</keyword>
<evidence type="ECO:0000313" key="2">
    <source>
        <dbReference type="EMBL" id="SFC61941.1"/>
    </source>
</evidence>
<keyword evidence="2" id="KW-0540">Nuclease</keyword>
<gene>
    <name evidence="2" type="ORF">SAMN04488094_1076</name>
</gene>
<dbReference type="InterPro" id="IPR036691">
    <property type="entry name" value="Endo/exonu/phosph_ase_sf"/>
</dbReference>
<keyword evidence="2" id="KW-0378">Hydrolase</keyword>
<evidence type="ECO:0000259" key="1">
    <source>
        <dbReference type="Pfam" id="PF03372"/>
    </source>
</evidence>
<dbReference type="InterPro" id="IPR005135">
    <property type="entry name" value="Endo/exonuclease/phosphatase"/>
</dbReference>
<dbReference type="SUPFAM" id="SSF56219">
    <property type="entry name" value="DNase I-like"/>
    <property type="match status" value="1"/>
</dbReference>
<protein>
    <submittedName>
        <fullName evidence="2">Endonuclease/Exonuclease/phosphatase family protein</fullName>
    </submittedName>
</protein>
<keyword evidence="3" id="KW-1185">Reference proteome</keyword>
<dbReference type="Pfam" id="PF03372">
    <property type="entry name" value="Exo_endo_phos"/>
    <property type="match status" value="1"/>
</dbReference>
<dbReference type="GO" id="GO:0004519">
    <property type="term" value="F:endonuclease activity"/>
    <property type="evidence" value="ECO:0007669"/>
    <property type="project" value="UniProtKB-KW"/>
</dbReference>
<dbReference type="AlphaFoldDB" id="A0A1I1KMP0"/>
<evidence type="ECO:0000313" key="3">
    <source>
        <dbReference type="Proteomes" id="UP000198728"/>
    </source>
</evidence>
<proteinExistence type="predicted"/>
<dbReference type="Proteomes" id="UP000198728">
    <property type="component" value="Unassembled WGS sequence"/>
</dbReference>
<dbReference type="EMBL" id="FOLG01000007">
    <property type="protein sequence ID" value="SFC61941.1"/>
    <property type="molecule type" value="Genomic_DNA"/>
</dbReference>
<organism evidence="2 3">
    <name type="scientific">Tropicimonas isoalkanivorans</name>
    <dbReference type="NCBI Taxonomy" id="441112"/>
    <lineage>
        <taxon>Bacteria</taxon>
        <taxon>Pseudomonadati</taxon>
        <taxon>Pseudomonadota</taxon>
        <taxon>Alphaproteobacteria</taxon>
        <taxon>Rhodobacterales</taxon>
        <taxon>Roseobacteraceae</taxon>
        <taxon>Tropicimonas</taxon>
    </lineage>
</organism>
<dbReference type="STRING" id="441112.SAMN04488094_1076"/>
<reference evidence="2 3" key="1">
    <citation type="submission" date="2016-10" db="EMBL/GenBank/DDBJ databases">
        <authorList>
            <person name="de Groot N.N."/>
        </authorList>
    </citation>
    <scope>NUCLEOTIDE SEQUENCE [LARGE SCALE GENOMIC DNA]</scope>
    <source>
        <strain evidence="2 3">DSM 19548</strain>
    </source>
</reference>
<dbReference type="Gene3D" id="3.60.10.10">
    <property type="entry name" value="Endonuclease/exonuclease/phosphatase"/>
    <property type="match status" value="1"/>
</dbReference>
<dbReference type="GO" id="GO:0004527">
    <property type="term" value="F:exonuclease activity"/>
    <property type="evidence" value="ECO:0007669"/>
    <property type="project" value="UniProtKB-KW"/>
</dbReference>
<sequence>MRLDGARDGDVPGDNDAVAPSFDLADRRLTAAVLHDMNADVVALQEVHDQATLDYFHDRLLMRTGLAPYPHRSCLPGNDGKGRNLALLSRIAPVSIRSHAALRPADLGLPPAADQPAERPVFCRDCLEVDLPGLTLYICHFKAPYPDAAAAFPTRRTEALGLRALIERRFASPLEAMWLILGDLNEPDARAPLSDKAIAPLLNGFAVDLLERRPQGQRWSYYETQHDTYSRPDALLASPALAAAFPHAMPRLVREGMGREAAAYPGPRLHGVGAHRPHASDHAAIVVDLDPNDPGAA</sequence>